<comment type="caution">
    <text evidence="1">The sequence shown here is derived from an EMBL/GenBank/DDBJ whole genome shotgun (WGS) entry which is preliminary data.</text>
</comment>
<feature type="non-terminal residue" evidence="1">
    <location>
        <position position="1"/>
    </location>
</feature>
<accession>A0ACB9W0X0</accession>
<name>A0ACB9W0X0_CHAAC</name>
<keyword evidence="2" id="KW-1185">Reference proteome</keyword>
<proteinExistence type="predicted"/>
<dbReference type="EMBL" id="CM043804">
    <property type="protein sequence ID" value="KAI4806451.1"/>
    <property type="molecule type" value="Genomic_DNA"/>
</dbReference>
<organism evidence="1 2">
    <name type="scientific">Chaenocephalus aceratus</name>
    <name type="common">Blackfin icefish</name>
    <name type="synonym">Chaenichthys aceratus</name>
    <dbReference type="NCBI Taxonomy" id="36190"/>
    <lineage>
        <taxon>Eukaryota</taxon>
        <taxon>Metazoa</taxon>
        <taxon>Chordata</taxon>
        <taxon>Craniata</taxon>
        <taxon>Vertebrata</taxon>
        <taxon>Euteleostomi</taxon>
        <taxon>Actinopterygii</taxon>
        <taxon>Neopterygii</taxon>
        <taxon>Teleostei</taxon>
        <taxon>Neoteleostei</taxon>
        <taxon>Acanthomorphata</taxon>
        <taxon>Eupercaria</taxon>
        <taxon>Perciformes</taxon>
        <taxon>Notothenioidei</taxon>
        <taxon>Channichthyidae</taxon>
        <taxon>Chaenocephalus</taxon>
    </lineage>
</organism>
<evidence type="ECO:0000313" key="1">
    <source>
        <dbReference type="EMBL" id="KAI4806451.1"/>
    </source>
</evidence>
<dbReference type="Proteomes" id="UP001057452">
    <property type="component" value="Chromosome 20"/>
</dbReference>
<feature type="non-terminal residue" evidence="1">
    <location>
        <position position="99"/>
    </location>
</feature>
<protein>
    <submittedName>
        <fullName evidence="1">Uncharacterized protein</fullName>
    </submittedName>
</protein>
<reference evidence="1" key="1">
    <citation type="submission" date="2022-05" db="EMBL/GenBank/DDBJ databases">
        <title>Chromosome-level genome of Chaenocephalus aceratus.</title>
        <authorList>
            <person name="Park H."/>
        </authorList>
    </citation>
    <scope>NUCLEOTIDE SEQUENCE</scope>
    <source>
        <strain evidence="1">KU_202001</strain>
    </source>
</reference>
<evidence type="ECO:0000313" key="2">
    <source>
        <dbReference type="Proteomes" id="UP001057452"/>
    </source>
</evidence>
<sequence>IRPTFRILIRPKCCMELWHFDGFLDSSSSFLSLSSTSISVAHKDFSQTVGVLVFSKTQTAGVLGFSKTQTAGVLGFSKTQTAGVLGFSQTVGGLSSACE</sequence>
<gene>
    <name evidence="1" type="ORF">KUCAC02_017276</name>
</gene>